<accession>A0A5M8PJC5</accession>
<comment type="caution">
    <text evidence="1">The sequence shown here is derived from an EMBL/GenBank/DDBJ whole genome shotgun (WGS) entry which is preliminary data.</text>
</comment>
<evidence type="ECO:0000313" key="1">
    <source>
        <dbReference type="EMBL" id="KAA6408874.1"/>
    </source>
</evidence>
<dbReference type="OrthoDB" id="3565201at2759"/>
<gene>
    <name evidence="1" type="ORF">FRX48_07218</name>
</gene>
<dbReference type="Proteomes" id="UP000324767">
    <property type="component" value="Unassembled WGS sequence"/>
</dbReference>
<organism evidence="1 2">
    <name type="scientific">Lasallia pustulata</name>
    <dbReference type="NCBI Taxonomy" id="136370"/>
    <lineage>
        <taxon>Eukaryota</taxon>
        <taxon>Fungi</taxon>
        <taxon>Dikarya</taxon>
        <taxon>Ascomycota</taxon>
        <taxon>Pezizomycotina</taxon>
        <taxon>Lecanoromycetes</taxon>
        <taxon>OSLEUM clade</taxon>
        <taxon>Umbilicariomycetidae</taxon>
        <taxon>Umbilicariales</taxon>
        <taxon>Umbilicariaceae</taxon>
        <taxon>Lasallia</taxon>
    </lineage>
</organism>
<sequence length="170" mass="19353">MSWPSMISRCSPEERSLLLENLLWKQSKQILHNAQEIAWKSSFIAASLRQIRDPNFCTQAKQSPIRWIFAVKVINKIVNGPWSSWGPKAALVYEALAVKNYNLSRIGKRSESIKENVIHRVIAKLEKSLPEVSFDTYPFHPAGCISCALNIEHVTKIIFEWKAGACLTFP</sequence>
<evidence type="ECO:0000313" key="2">
    <source>
        <dbReference type="Proteomes" id="UP000324767"/>
    </source>
</evidence>
<reference evidence="1 2" key="1">
    <citation type="submission" date="2019-09" db="EMBL/GenBank/DDBJ databases">
        <title>The hologenome of the rock-dwelling lichen Lasallia pustulata.</title>
        <authorList>
            <person name="Greshake Tzovaras B."/>
            <person name="Segers F."/>
            <person name="Bicker A."/>
            <person name="Dal Grande F."/>
            <person name="Otte J."/>
            <person name="Hankeln T."/>
            <person name="Schmitt I."/>
            <person name="Ebersberger I."/>
        </authorList>
    </citation>
    <scope>NUCLEOTIDE SEQUENCE [LARGE SCALE GENOMIC DNA]</scope>
    <source>
        <strain evidence="1">A1-1</strain>
    </source>
</reference>
<dbReference type="EMBL" id="VXIT01000012">
    <property type="protein sequence ID" value="KAA6408874.1"/>
    <property type="molecule type" value="Genomic_DNA"/>
</dbReference>
<name>A0A5M8PJC5_9LECA</name>
<proteinExistence type="predicted"/>
<dbReference type="AlphaFoldDB" id="A0A5M8PJC5"/>
<protein>
    <submittedName>
        <fullName evidence="1">Uncharacterized protein</fullName>
    </submittedName>
</protein>